<organism evidence="1 2">
    <name type="scientific">Actinomadura algeriensis</name>
    <dbReference type="NCBI Taxonomy" id="1679523"/>
    <lineage>
        <taxon>Bacteria</taxon>
        <taxon>Bacillati</taxon>
        <taxon>Actinomycetota</taxon>
        <taxon>Actinomycetes</taxon>
        <taxon>Streptosporangiales</taxon>
        <taxon>Thermomonosporaceae</taxon>
        <taxon>Actinomadura</taxon>
    </lineage>
</organism>
<dbReference type="RefSeq" id="WP_192760676.1">
    <property type="nucleotide sequence ID" value="NZ_JADBDZ010000001.1"/>
</dbReference>
<proteinExistence type="predicted"/>
<comment type="caution">
    <text evidence="1">The sequence shown here is derived from an EMBL/GenBank/DDBJ whole genome shotgun (WGS) entry which is preliminary data.</text>
</comment>
<accession>A0ABR9JUN1</accession>
<dbReference type="EMBL" id="JADBDZ010000001">
    <property type="protein sequence ID" value="MBE1534274.1"/>
    <property type="molecule type" value="Genomic_DNA"/>
</dbReference>
<evidence type="ECO:0000313" key="1">
    <source>
        <dbReference type="EMBL" id="MBE1534274.1"/>
    </source>
</evidence>
<keyword evidence="2" id="KW-1185">Reference proteome</keyword>
<reference evidence="1 2" key="1">
    <citation type="submission" date="2020-10" db="EMBL/GenBank/DDBJ databases">
        <title>Sequencing the genomes of 1000 actinobacteria strains.</title>
        <authorList>
            <person name="Klenk H.-P."/>
        </authorList>
    </citation>
    <scope>NUCLEOTIDE SEQUENCE [LARGE SCALE GENOMIC DNA]</scope>
    <source>
        <strain evidence="1 2">DSM 46744</strain>
    </source>
</reference>
<sequence>MTDKLNLVGEFHTESDQRRDAERQFCRSKIQSSNYWVEHEFPDVYDAGQLANFPDAGEADLMEYRGAHGVAMAIKKFEVLGEEAVTVSTTSVNSAAQAVRDFNGKVRTVLEFTANVKNRSRLSSTNEVNTAVQAVYDEVVNACRQYANAIRNAPPAEQLVAVRALANSRVDVRDRLPALVTAVGARLDDNRDAAALAQCMRKQRSAFMGVGAVNSGLIGVWKVGNGHVTDLKDGTAKVDLRRINIVTRDEFESEFQTWRSRSST</sequence>
<protein>
    <submittedName>
        <fullName evidence="1">Uncharacterized protein</fullName>
    </submittedName>
</protein>
<evidence type="ECO:0000313" key="2">
    <source>
        <dbReference type="Proteomes" id="UP000627838"/>
    </source>
</evidence>
<gene>
    <name evidence="1" type="ORF">H4W34_004107</name>
</gene>
<dbReference type="Proteomes" id="UP000627838">
    <property type="component" value="Unassembled WGS sequence"/>
</dbReference>
<name>A0ABR9JUN1_9ACTN</name>